<evidence type="ECO:0000256" key="2">
    <source>
        <dbReference type="ARBA" id="ARBA00022598"/>
    </source>
</evidence>
<dbReference type="FunFam" id="3.40.50.12780:FF:000001">
    <property type="entry name" value="Acetyl-coenzyme A synthetase"/>
    <property type="match status" value="1"/>
</dbReference>
<feature type="domain" description="AMP-dependent synthetase/ligase" evidence="7">
    <location>
        <begin position="154"/>
        <end position="524"/>
    </location>
</feature>
<evidence type="ECO:0000256" key="3">
    <source>
        <dbReference type="ARBA" id="ARBA00022741"/>
    </source>
</evidence>
<dbReference type="InterPro" id="IPR000873">
    <property type="entry name" value="AMP-dep_synth/lig_dom"/>
</dbReference>
<protein>
    <recommendedName>
        <fullName evidence="5">Acetyl-coenzyme A synthetase</fullName>
        <ecNumber evidence="5">6.2.1.1</ecNumber>
    </recommendedName>
</protein>
<keyword evidence="2 5" id="KW-0436">Ligase</keyword>
<comment type="catalytic activity">
    <reaction evidence="5">
        <text>acetate + ATP + CoA = acetyl-CoA + AMP + diphosphate</text>
        <dbReference type="Rhea" id="RHEA:23176"/>
        <dbReference type="ChEBI" id="CHEBI:30089"/>
        <dbReference type="ChEBI" id="CHEBI:30616"/>
        <dbReference type="ChEBI" id="CHEBI:33019"/>
        <dbReference type="ChEBI" id="CHEBI:57287"/>
        <dbReference type="ChEBI" id="CHEBI:57288"/>
        <dbReference type="ChEBI" id="CHEBI:456215"/>
        <dbReference type="EC" id="6.2.1.1"/>
    </reaction>
</comment>
<dbReference type="FunFam" id="3.30.300.30:FF:000004">
    <property type="entry name" value="Acetyl-coenzyme A synthetase"/>
    <property type="match status" value="1"/>
</dbReference>
<dbReference type="InterPro" id="IPR020845">
    <property type="entry name" value="AMP-binding_CS"/>
</dbReference>
<dbReference type="PANTHER" id="PTHR24095:SF14">
    <property type="entry name" value="ACETYL-COENZYME A SYNTHETASE 1"/>
    <property type="match status" value="1"/>
</dbReference>
<dbReference type="InterPro" id="IPR032387">
    <property type="entry name" value="ACAS_N"/>
</dbReference>
<dbReference type="Gene3D" id="3.30.300.30">
    <property type="match status" value="1"/>
</dbReference>
<evidence type="ECO:0000256" key="5">
    <source>
        <dbReference type="RuleBase" id="RU361147"/>
    </source>
</evidence>
<dbReference type="GO" id="GO:0019427">
    <property type="term" value="P:acetyl-CoA biosynthetic process from acetate"/>
    <property type="evidence" value="ECO:0007669"/>
    <property type="project" value="InterPro"/>
</dbReference>
<dbReference type="EC" id="6.2.1.1" evidence="5"/>
<comment type="similarity">
    <text evidence="1 5">Belongs to the ATP-dependent AMP-binding enzyme family.</text>
</comment>
<dbReference type="Pfam" id="PF00501">
    <property type="entry name" value="AMP-binding"/>
    <property type="match status" value="1"/>
</dbReference>
<dbReference type="Pfam" id="PF16177">
    <property type="entry name" value="ACAS_N"/>
    <property type="match status" value="1"/>
</dbReference>
<evidence type="ECO:0000256" key="6">
    <source>
        <dbReference type="SAM" id="MobiDB-lite"/>
    </source>
</evidence>
<keyword evidence="3 5" id="KW-0547">Nucleotide-binding</keyword>
<dbReference type="InterPro" id="IPR011904">
    <property type="entry name" value="Ac_CoA_lig"/>
</dbReference>
<feature type="domain" description="AMP-binding enzyme C-terminal" evidence="8">
    <location>
        <begin position="587"/>
        <end position="666"/>
    </location>
</feature>
<evidence type="ECO:0000256" key="1">
    <source>
        <dbReference type="ARBA" id="ARBA00006432"/>
    </source>
</evidence>
<dbReference type="PROSITE" id="PS00455">
    <property type="entry name" value="AMP_BINDING"/>
    <property type="match status" value="1"/>
</dbReference>
<sequence>MGSQGRTGTEGALSRLQVLAAHFGTAEASENHPGGIKRHPTLAGAEEPSHQQASVNTPYKARTGITSRREYERLYRQSVEDPAGFWAHVAEGYDWKQKWDTEHMRSNLDLDRGRVSIEWFAGGRTNICHNCLDRHVEGGRGGQACFLWEGNEPGQDAVMTYKQTLDAVCQLSNWLKSVGVKKGDRVALYMPLICELPIAMLACARIGAVHSVIFAGFSAEALAQRVQDCQCRVVITASGGIRGKKTIPLKQIVDDGLKLAEKAGFKAEVCLVFEHPAVPRQKCPWQAARDVWWREAMARQASHCPVEWVGAEDPLFLLYTSGSTGKPKGVLHTTGGYMVMAGCTTKYIFDLQPDDVYWCTADCGWITGHTYLTYGPLLNGAQVVLYEGVPNYPSPGRVWQIVEKYKVRQLYTAPTLIRSLEAHDAHFVTDSDRSSLRILGTVGEPINPRAWDWFNKVVGEGRCPIVDTWWQTETGAAMLTPLPGAWPLRPGCATLPFFGVQPVLLDEKGKEVQGAGEGILCLKAAWPGALRTIYGDHKRFESTYFSTFKGYYFTGDGCRRDEEGYYTITGRVDDVINVSGHRVGTAEVESALQSHDTCAEAAVVGFDHPIKGQGIYAYVVLADGTSASPEVKKALVATVRSQIGAFAAPDSIHFAPGGLPKTRSGKIMRRVLRKIATKEEDQLGDTSTLADPGVVPKLLETRGK</sequence>
<name>A0AAW1QNY9_9CHLO</name>
<dbReference type="CDD" id="cd05966">
    <property type="entry name" value="ACS"/>
    <property type="match status" value="1"/>
</dbReference>
<dbReference type="InterPro" id="IPR045851">
    <property type="entry name" value="AMP-bd_C_sf"/>
</dbReference>
<keyword evidence="11" id="KW-1185">Reference proteome</keyword>
<dbReference type="PANTHER" id="PTHR24095">
    <property type="entry name" value="ACETYL-COENZYME A SYNTHETASE"/>
    <property type="match status" value="1"/>
</dbReference>
<reference evidence="10 11" key="1">
    <citation type="journal article" date="2024" name="Nat. Commun.">
        <title>Phylogenomics reveals the evolutionary origins of lichenization in chlorophyte algae.</title>
        <authorList>
            <person name="Puginier C."/>
            <person name="Libourel C."/>
            <person name="Otte J."/>
            <person name="Skaloud P."/>
            <person name="Haon M."/>
            <person name="Grisel S."/>
            <person name="Petersen M."/>
            <person name="Berrin J.G."/>
            <person name="Delaux P.M."/>
            <person name="Dal Grande F."/>
            <person name="Keller J."/>
        </authorList>
    </citation>
    <scope>NUCLEOTIDE SEQUENCE [LARGE SCALE GENOMIC DNA]</scope>
    <source>
        <strain evidence="10 11">SAG 2043</strain>
    </source>
</reference>
<dbReference type="SUPFAM" id="SSF56801">
    <property type="entry name" value="Acetyl-CoA synthetase-like"/>
    <property type="match status" value="1"/>
</dbReference>
<evidence type="ECO:0000313" key="11">
    <source>
        <dbReference type="Proteomes" id="UP001489004"/>
    </source>
</evidence>
<dbReference type="Gene3D" id="3.40.50.12780">
    <property type="entry name" value="N-terminal domain of ligase-like"/>
    <property type="match status" value="1"/>
</dbReference>
<dbReference type="NCBIfam" id="TIGR02188">
    <property type="entry name" value="Ac_CoA_lig_AcsA"/>
    <property type="match status" value="1"/>
</dbReference>
<evidence type="ECO:0000313" key="10">
    <source>
        <dbReference type="EMBL" id="KAK9823165.1"/>
    </source>
</evidence>
<dbReference type="InterPro" id="IPR025110">
    <property type="entry name" value="AMP-bd_C"/>
</dbReference>
<feature type="region of interest" description="Disordered" evidence="6">
    <location>
        <begin position="26"/>
        <end position="62"/>
    </location>
</feature>
<evidence type="ECO:0000256" key="4">
    <source>
        <dbReference type="ARBA" id="ARBA00022840"/>
    </source>
</evidence>
<organism evidence="10 11">
    <name type="scientific">[Myrmecia] bisecta</name>
    <dbReference type="NCBI Taxonomy" id="41462"/>
    <lineage>
        <taxon>Eukaryota</taxon>
        <taxon>Viridiplantae</taxon>
        <taxon>Chlorophyta</taxon>
        <taxon>core chlorophytes</taxon>
        <taxon>Trebouxiophyceae</taxon>
        <taxon>Trebouxiales</taxon>
        <taxon>Trebouxiaceae</taxon>
        <taxon>Myrmecia</taxon>
    </lineage>
</organism>
<keyword evidence="4 5" id="KW-0067">ATP-binding</keyword>
<dbReference type="GO" id="GO:0016208">
    <property type="term" value="F:AMP binding"/>
    <property type="evidence" value="ECO:0007669"/>
    <property type="project" value="InterPro"/>
</dbReference>
<dbReference type="Pfam" id="PF13193">
    <property type="entry name" value="AMP-binding_C"/>
    <property type="match status" value="1"/>
</dbReference>
<evidence type="ECO:0000259" key="7">
    <source>
        <dbReference type="Pfam" id="PF00501"/>
    </source>
</evidence>
<dbReference type="Proteomes" id="UP001489004">
    <property type="component" value="Unassembled WGS sequence"/>
</dbReference>
<feature type="domain" description="Acetyl-coenzyme A synthetase N-terminal" evidence="9">
    <location>
        <begin position="71"/>
        <end position="131"/>
    </location>
</feature>
<evidence type="ECO:0000259" key="8">
    <source>
        <dbReference type="Pfam" id="PF13193"/>
    </source>
</evidence>
<dbReference type="InterPro" id="IPR042099">
    <property type="entry name" value="ANL_N_sf"/>
</dbReference>
<dbReference type="AlphaFoldDB" id="A0AAW1QNY9"/>
<comment type="caution">
    <text evidence="10">The sequence shown here is derived from an EMBL/GenBank/DDBJ whole genome shotgun (WGS) entry which is preliminary data.</text>
</comment>
<accession>A0AAW1QNY9</accession>
<proteinExistence type="inferred from homology"/>
<dbReference type="GO" id="GO:0005524">
    <property type="term" value="F:ATP binding"/>
    <property type="evidence" value="ECO:0007669"/>
    <property type="project" value="UniProtKB-UniRule"/>
</dbReference>
<gene>
    <name evidence="10" type="ORF">WJX72_000770</name>
</gene>
<dbReference type="GO" id="GO:0003987">
    <property type="term" value="F:acetate-CoA ligase activity"/>
    <property type="evidence" value="ECO:0007669"/>
    <property type="project" value="UniProtKB-UniRule"/>
</dbReference>
<evidence type="ECO:0000259" key="9">
    <source>
        <dbReference type="Pfam" id="PF16177"/>
    </source>
</evidence>
<dbReference type="EMBL" id="JALJOR010000002">
    <property type="protein sequence ID" value="KAK9823165.1"/>
    <property type="molecule type" value="Genomic_DNA"/>
</dbReference>
<dbReference type="NCBIfam" id="NF001208">
    <property type="entry name" value="PRK00174.1"/>
    <property type="match status" value="1"/>
</dbReference>